<sequence length="261" mass="27835">MTTAHDQSAPTGSETAGPAKADPENLGSLYQHLRVADVADALDGIGYFDLTLMSPEIRPLWEGMRFWGPAATLRCVPANKPMWKLDTTEEIVGAHGIWFGKYGHKRLPDGLEPGHVVVTDSGGGREVGFWGSENTMGAIVKGANGVITDGYCRDTDEVIRQRTPVCVRHRGRTIIPGRIEVVEVQTTIACGGVQVRPGDIVGADGDGCIVVPVEVAHEVATHARAILLADMAARRKHYAALGLPADSTVDIDAVEAYYAGV</sequence>
<comment type="caution">
    <text evidence="15">The sequence shown here is derived from an EMBL/GenBank/DDBJ whole genome shotgun (WGS) entry which is preliminary data.</text>
</comment>
<evidence type="ECO:0000313" key="15">
    <source>
        <dbReference type="EMBL" id="TQM13823.1"/>
    </source>
</evidence>
<evidence type="ECO:0000256" key="7">
    <source>
        <dbReference type="ARBA" id="ARBA00016549"/>
    </source>
</evidence>
<evidence type="ECO:0000256" key="11">
    <source>
        <dbReference type="ARBA" id="ARBA00032305"/>
    </source>
</evidence>
<dbReference type="OrthoDB" id="9805307at2"/>
<evidence type="ECO:0000256" key="14">
    <source>
        <dbReference type="SAM" id="MobiDB-lite"/>
    </source>
</evidence>
<comment type="similarity">
    <text evidence="3">Belongs to the class II aldolase/RraA-like family.</text>
</comment>
<evidence type="ECO:0000256" key="13">
    <source>
        <dbReference type="PIRSR" id="PIRSR605493-1"/>
    </source>
</evidence>
<dbReference type="PANTHER" id="PTHR33254:SF4">
    <property type="entry name" value="4-HYDROXY-4-METHYL-2-OXOGLUTARATE ALDOLASE 3-RELATED"/>
    <property type="match status" value="1"/>
</dbReference>
<feature type="binding site" evidence="13">
    <location>
        <position position="153"/>
    </location>
    <ligand>
        <name>substrate</name>
    </ligand>
</feature>
<comment type="function">
    <text evidence="8">Catalyzes the aldol cleavage of 4-hydroxy-4-methyl-2-oxoglutarate (HMG) into 2 molecules of pyruvate. Also contains a secondary oxaloacetate (OAA) decarboxylase activity due to the common pyruvate enolate transition state formed following C-C bond cleavage in the retro-aldol and decarboxylation reactions.</text>
</comment>
<dbReference type="EMBL" id="VFPA01000001">
    <property type="protein sequence ID" value="TQM13823.1"/>
    <property type="molecule type" value="Genomic_DNA"/>
</dbReference>
<feature type="region of interest" description="Disordered" evidence="14">
    <location>
        <begin position="1"/>
        <end position="23"/>
    </location>
</feature>
<evidence type="ECO:0000313" key="16">
    <source>
        <dbReference type="Proteomes" id="UP000315677"/>
    </source>
</evidence>
<dbReference type="CDD" id="cd16841">
    <property type="entry name" value="RraA_family"/>
    <property type="match status" value="1"/>
</dbReference>
<gene>
    <name evidence="15" type="ORF">FB558_0576</name>
</gene>
<dbReference type="Gene3D" id="3.50.30.40">
    <property type="entry name" value="Ribonuclease E inhibitor RraA/RraA-like"/>
    <property type="match status" value="1"/>
</dbReference>
<dbReference type="EC" id="4.1.3.17" evidence="5"/>
<keyword evidence="13" id="KW-0479">Metal-binding</keyword>
<evidence type="ECO:0000256" key="1">
    <source>
        <dbReference type="ARBA" id="ARBA00001342"/>
    </source>
</evidence>
<evidence type="ECO:0000256" key="5">
    <source>
        <dbReference type="ARBA" id="ARBA00012213"/>
    </source>
</evidence>
<accession>A0A543DWW0</accession>
<dbReference type="PANTHER" id="PTHR33254">
    <property type="entry name" value="4-HYDROXY-4-METHYL-2-OXOGLUTARATE ALDOLASE 3-RELATED"/>
    <property type="match status" value="1"/>
</dbReference>
<evidence type="ECO:0000256" key="2">
    <source>
        <dbReference type="ARBA" id="ARBA00001968"/>
    </source>
</evidence>
<organism evidence="15 16">
    <name type="scientific">Pseudonocardia kunmingensis</name>
    <dbReference type="NCBI Taxonomy" id="630975"/>
    <lineage>
        <taxon>Bacteria</taxon>
        <taxon>Bacillati</taxon>
        <taxon>Actinomycetota</taxon>
        <taxon>Actinomycetes</taxon>
        <taxon>Pseudonocardiales</taxon>
        <taxon>Pseudonocardiaceae</taxon>
        <taxon>Pseudonocardia</taxon>
    </lineage>
</organism>
<keyword evidence="13" id="KW-0460">Magnesium</keyword>
<comment type="catalytic activity">
    <reaction evidence="12">
        <text>oxaloacetate + H(+) = pyruvate + CO2</text>
        <dbReference type="Rhea" id="RHEA:15641"/>
        <dbReference type="ChEBI" id="CHEBI:15361"/>
        <dbReference type="ChEBI" id="CHEBI:15378"/>
        <dbReference type="ChEBI" id="CHEBI:16452"/>
        <dbReference type="ChEBI" id="CHEBI:16526"/>
        <dbReference type="EC" id="4.1.1.112"/>
    </reaction>
</comment>
<protein>
    <recommendedName>
        <fullName evidence="7">Putative 4-hydroxy-4-methyl-2-oxoglutarate aldolase</fullName>
        <ecNumber evidence="6">4.1.1.112</ecNumber>
        <ecNumber evidence="5">4.1.3.17</ecNumber>
    </recommendedName>
    <alternativeName>
        <fullName evidence="11">Oxaloacetate decarboxylase</fullName>
    </alternativeName>
    <alternativeName>
        <fullName evidence="9">Regulator of ribonuclease activity homolog</fullName>
    </alternativeName>
    <alternativeName>
        <fullName evidence="10">RraA-like protein</fullName>
    </alternativeName>
</protein>
<evidence type="ECO:0000256" key="8">
    <source>
        <dbReference type="ARBA" id="ARBA00025046"/>
    </source>
</evidence>
<feature type="compositionally biased region" description="Polar residues" evidence="14">
    <location>
        <begin position="1"/>
        <end position="14"/>
    </location>
</feature>
<dbReference type="Proteomes" id="UP000315677">
    <property type="component" value="Unassembled WGS sequence"/>
</dbReference>
<dbReference type="AlphaFoldDB" id="A0A543DWW0"/>
<dbReference type="Pfam" id="PF03737">
    <property type="entry name" value="RraA-like"/>
    <property type="match status" value="1"/>
</dbReference>
<evidence type="ECO:0000256" key="12">
    <source>
        <dbReference type="ARBA" id="ARBA00047973"/>
    </source>
</evidence>
<dbReference type="GO" id="GO:0008948">
    <property type="term" value="F:oxaloacetate decarboxylase activity"/>
    <property type="evidence" value="ECO:0007669"/>
    <property type="project" value="UniProtKB-EC"/>
</dbReference>
<evidence type="ECO:0000256" key="10">
    <source>
        <dbReference type="ARBA" id="ARBA00030169"/>
    </source>
</evidence>
<dbReference type="GO" id="GO:0047443">
    <property type="term" value="F:4-hydroxy-4-methyl-2-oxoglutarate aldolase activity"/>
    <property type="evidence" value="ECO:0007669"/>
    <property type="project" value="UniProtKB-EC"/>
</dbReference>
<evidence type="ECO:0000256" key="4">
    <source>
        <dbReference type="ARBA" id="ARBA00011233"/>
    </source>
</evidence>
<evidence type="ECO:0000256" key="6">
    <source>
        <dbReference type="ARBA" id="ARBA00012947"/>
    </source>
</evidence>
<comment type="cofactor">
    <cofactor evidence="2">
        <name>a divalent metal cation</name>
        <dbReference type="ChEBI" id="CHEBI:60240"/>
    </cofactor>
</comment>
<feature type="binding site" evidence="13">
    <location>
        <position position="154"/>
    </location>
    <ligand>
        <name>Mg(2+)</name>
        <dbReference type="ChEBI" id="CHEBI:18420"/>
    </ligand>
</feature>
<proteinExistence type="inferred from homology"/>
<dbReference type="SUPFAM" id="SSF89562">
    <property type="entry name" value="RraA-like"/>
    <property type="match status" value="1"/>
</dbReference>
<keyword evidence="16" id="KW-1185">Reference proteome</keyword>
<dbReference type="EC" id="4.1.1.112" evidence="6"/>
<evidence type="ECO:0000256" key="9">
    <source>
        <dbReference type="ARBA" id="ARBA00029596"/>
    </source>
</evidence>
<dbReference type="InterPro" id="IPR005493">
    <property type="entry name" value="RraA/RraA-like"/>
</dbReference>
<evidence type="ECO:0000256" key="3">
    <source>
        <dbReference type="ARBA" id="ARBA00008621"/>
    </source>
</evidence>
<comment type="catalytic activity">
    <reaction evidence="1">
        <text>4-hydroxy-4-methyl-2-oxoglutarate = 2 pyruvate</text>
        <dbReference type="Rhea" id="RHEA:22748"/>
        <dbReference type="ChEBI" id="CHEBI:15361"/>
        <dbReference type="ChEBI" id="CHEBI:58276"/>
        <dbReference type="EC" id="4.1.3.17"/>
    </reaction>
</comment>
<reference evidence="15 16" key="1">
    <citation type="submission" date="2019-06" db="EMBL/GenBank/DDBJ databases">
        <title>Sequencing the genomes of 1000 actinobacteria strains.</title>
        <authorList>
            <person name="Klenk H.-P."/>
        </authorList>
    </citation>
    <scope>NUCLEOTIDE SEQUENCE [LARGE SCALE GENOMIC DNA]</scope>
    <source>
        <strain evidence="15 16">DSM 45301</strain>
    </source>
</reference>
<dbReference type="RefSeq" id="WP_142047816.1">
    <property type="nucleotide sequence ID" value="NZ_VFPA01000001.1"/>
</dbReference>
<dbReference type="InterPro" id="IPR036704">
    <property type="entry name" value="RraA/RraA-like_sf"/>
</dbReference>
<comment type="subunit">
    <text evidence="4">Homotrimer.</text>
</comment>
<comment type="cofactor">
    <cofactor evidence="13">
        <name>Mg(2+)</name>
        <dbReference type="ChEBI" id="CHEBI:18420"/>
    </cofactor>
</comment>
<name>A0A543DWW0_9PSEU</name>
<dbReference type="GO" id="GO:0046872">
    <property type="term" value="F:metal ion binding"/>
    <property type="evidence" value="ECO:0007669"/>
    <property type="project" value="UniProtKB-KW"/>
</dbReference>